<dbReference type="CDD" id="cd02598">
    <property type="entry name" value="HAD_BPGM"/>
    <property type="match status" value="1"/>
</dbReference>
<dbReference type="NCBIfam" id="TIGR01549">
    <property type="entry name" value="HAD-SF-IA-v1"/>
    <property type="match status" value="1"/>
</dbReference>
<evidence type="ECO:0000256" key="9">
    <source>
        <dbReference type="ARBA" id="ARBA00044968"/>
    </source>
</evidence>
<name>A0ABT2PWN2_9MOLU</name>
<evidence type="ECO:0000313" key="11">
    <source>
        <dbReference type="EMBL" id="MCU0104137.1"/>
    </source>
</evidence>
<organism evidence="11 12">
    <name type="scientific">Paracholeplasma vituli</name>
    <dbReference type="NCBI Taxonomy" id="69473"/>
    <lineage>
        <taxon>Bacteria</taxon>
        <taxon>Bacillati</taxon>
        <taxon>Mycoplasmatota</taxon>
        <taxon>Mollicutes</taxon>
        <taxon>Acholeplasmatales</taxon>
        <taxon>Acholeplasmataceae</taxon>
        <taxon>Paracholeplasma</taxon>
    </lineage>
</organism>
<dbReference type="Proteomes" id="UP001209076">
    <property type="component" value="Unassembled WGS sequence"/>
</dbReference>
<reference evidence="12" key="1">
    <citation type="submission" date="2023-07" db="EMBL/GenBank/DDBJ databases">
        <title>Novel Mycoplasma species identified in domestic and wild animals.</title>
        <authorList>
            <person name="Volokhov D.V."/>
            <person name="Furtak V.A."/>
            <person name="Zagorodnyaya T.A."/>
        </authorList>
    </citation>
    <scope>NUCLEOTIDE SEQUENCE [LARGE SCALE GENOMIC DNA]</scope>
    <source>
        <strain evidence="12">92-19</strain>
    </source>
</reference>
<protein>
    <recommendedName>
        <fullName evidence="10">Beta-phosphoglucomutase</fullName>
        <ecNumber evidence="9">5.4.2.6</ecNumber>
    </recommendedName>
</protein>
<evidence type="ECO:0000256" key="7">
    <source>
        <dbReference type="ARBA" id="ARBA00023277"/>
    </source>
</evidence>
<dbReference type="PRINTS" id="PR00413">
    <property type="entry name" value="HADHALOGNASE"/>
</dbReference>
<dbReference type="RefSeq" id="WP_262095349.1">
    <property type="nucleotide sequence ID" value="NZ_JAOEGN010000001.1"/>
</dbReference>
<dbReference type="InterPro" id="IPR010976">
    <property type="entry name" value="B-phosphoglucomutase_hydrolase"/>
</dbReference>
<sequence>MIKGVIFDLDGVIVSTDDLHFEAWQFIANQEGIPFDRTINHQLRGVSRMESLEIILSRASKVYSNDEKQSLATQKNEFYVRLLDQLSEADILPGVKETIRLLKQQNIKIAIGSSSKNARKILKKIGLLDSFDAIIDGNDITYSKPHPEVFIKAGQALGLKPEQCAVVEDAEAGILAAKNAKMFAIGIGPASLSKMADKTLLGINELLVGQAFLDNK</sequence>
<evidence type="ECO:0000256" key="6">
    <source>
        <dbReference type="ARBA" id="ARBA00023235"/>
    </source>
</evidence>
<dbReference type="PANTHER" id="PTHR46193:SF18">
    <property type="entry name" value="HEXITOL PHOSPHATASE B"/>
    <property type="match status" value="1"/>
</dbReference>
<dbReference type="SFLD" id="SFLDS00003">
    <property type="entry name" value="Haloacid_Dehalogenase"/>
    <property type="match status" value="1"/>
</dbReference>
<keyword evidence="4" id="KW-0479">Metal-binding</keyword>
<keyword evidence="6 11" id="KW-0413">Isomerase</keyword>
<comment type="caution">
    <text evidence="11">The sequence shown here is derived from an EMBL/GenBank/DDBJ whole genome shotgun (WGS) entry which is preliminary data.</text>
</comment>
<proteinExistence type="inferred from homology"/>
<evidence type="ECO:0000256" key="8">
    <source>
        <dbReference type="ARBA" id="ARBA00044926"/>
    </source>
</evidence>
<gene>
    <name evidence="11" type="primary">pgmB</name>
    <name evidence="11" type="ORF">N7603_00485</name>
</gene>
<comment type="catalytic activity">
    <reaction evidence="8">
        <text>beta-D-glucose 1-phosphate = beta-D-glucose 6-phosphate</text>
        <dbReference type="Rhea" id="RHEA:20113"/>
        <dbReference type="ChEBI" id="CHEBI:57684"/>
        <dbReference type="ChEBI" id="CHEBI:58247"/>
        <dbReference type="EC" id="5.4.2.6"/>
    </reaction>
</comment>
<dbReference type="EMBL" id="JAOEGN010000001">
    <property type="protein sequence ID" value="MCU0104137.1"/>
    <property type="molecule type" value="Genomic_DNA"/>
</dbReference>
<dbReference type="NCBIfam" id="TIGR01509">
    <property type="entry name" value="HAD-SF-IA-v3"/>
    <property type="match status" value="1"/>
</dbReference>
<keyword evidence="12" id="KW-1185">Reference proteome</keyword>
<dbReference type="GO" id="GO:0008801">
    <property type="term" value="F:beta-phosphoglucomutase activity"/>
    <property type="evidence" value="ECO:0007669"/>
    <property type="project" value="UniProtKB-EC"/>
</dbReference>
<dbReference type="InterPro" id="IPR006439">
    <property type="entry name" value="HAD-SF_hydro_IA"/>
</dbReference>
<comment type="similarity">
    <text evidence="2">Belongs to the HAD-like hydrolase superfamily. CbbY/CbbZ/Gph/YieH family.</text>
</comment>
<dbReference type="PANTHER" id="PTHR46193">
    <property type="entry name" value="6-PHOSPHOGLUCONATE PHOSPHATASE"/>
    <property type="match status" value="1"/>
</dbReference>
<dbReference type="InterPro" id="IPR051600">
    <property type="entry name" value="Beta-PGM-like"/>
</dbReference>
<accession>A0ABT2PWN2</accession>
<dbReference type="Gene3D" id="1.10.150.240">
    <property type="entry name" value="Putative phosphatase, domain 2"/>
    <property type="match status" value="1"/>
</dbReference>
<dbReference type="EC" id="5.4.2.6" evidence="9"/>
<evidence type="ECO:0000313" key="12">
    <source>
        <dbReference type="Proteomes" id="UP001209076"/>
    </source>
</evidence>
<dbReference type="SFLD" id="SFLDG01135">
    <property type="entry name" value="C1.5.6:_HAD__Beta-PGM__Phospha"/>
    <property type="match status" value="1"/>
</dbReference>
<evidence type="ECO:0000256" key="5">
    <source>
        <dbReference type="ARBA" id="ARBA00022842"/>
    </source>
</evidence>
<dbReference type="InterPro" id="IPR023198">
    <property type="entry name" value="PGP-like_dom2"/>
</dbReference>
<keyword evidence="7" id="KW-0119">Carbohydrate metabolism</keyword>
<comment type="cofactor">
    <cofactor evidence="1">
        <name>Mg(2+)</name>
        <dbReference type="ChEBI" id="CHEBI:18420"/>
    </cofactor>
</comment>
<dbReference type="SFLD" id="SFLDG01129">
    <property type="entry name" value="C1.5:_HAD__Beta-PGM__Phosphata"/>
    <property type="match status" value="1"/>
</dbReference>
<dbReference type="InterPro" id="IPR010972">
    <property type="entry name" value="Beta-PGM"/>
</dbReference>
<keyword evidence="5" id="KW-0460">Magnesium</keyword>
<dbReference type="InterPro" id="IPR036412">
    <property type="entry name" value="HAD-like_sf"/>
</dbReference>
<dbReference type="Gene3D" id="3.40.50.1000">
    <property type="entry name" value="HAD superfamily/HAD-like"/>
    <property type="match status" value="1"/>
</dbReference>
<evidence type="ECO:0000256" key="3">
    <source>
        <dbReference type="ARBA" id="ARBA00022553"/>
    </source>
</evidence>
<keyword evidence="3" id="KW-0597">Phosphoprotein</keyword>
<dbReference type="Pfam" id="PF00702">
    <property type="entry name" value="Hydrolase"/>
    <property type="match status" value="1"/>
</dbReference>
<evidence type="ECO:0000256" key="4">
    <source>
        <dbReference type="ARBA" id="ARBA00022723"/>
    </source>
</evidence>
<dbReference type="NCBIfam" id="TIGR02009">
    <property type="entry name" value="PGMB-YQAB-SF"/>
    <property type="match status" value="1"/>
</dbReference>
<dbReference type="SUPFAM" id="SSF56784">
    <property type="entry name" value="HAD-like"/>
    <property type="match status" value="1"/>
</dbReference>
<dbReference type="NCBIfam" id="TIGR01990">
    <property type="entry name" value="bPGM"/>
    <property type="match status" value="1"/>
</dbReference>
<evidence type="ECO:0000256" key="2">
    <source>
        <dbReference type="ARBA" id="ARBA00006171"/>
    </source>
</evidence>
<dbReference type="InterPro" id="IPR023214">
    <property type="entry name" value="HAD_sf"/>
</dbReference>
<evidence type="ECO:0000256" key="10">
    <source>
        <dbReference type="ARBA" id="ARBA00044991"/>
    </source>
</evidence>
<evidence type="ECO:0000256" key="1">
    <source>
        <dbReference type="ARBA" id="ARBA00001946"/>
    </source>
</evidence>